<dbReference type="AlphaFoldDB" id="A0A6C0NWA5"/>
<dbReference type="EMBL" id="CP048286">
    <property type="protein sequence ID" value="QHW30003.1"/>
    <property type="molecule type" value="Genomic_DNA"/>
</dbReference>
<feature type="region of interest" description="Disordered" evidence="1">
    <location>
        <begin position="294"/>
        <end position="326"/>
    </location>
</feature>
<feature type="region of interest" description="Disordered" evidence="1">
    <location>
        <begin position="135"/>
        <end position="219"/>
    </location>
</feature>
<evidence type="ECO:0000256" key="2">
    <source>
        <dbReference type="SAM" id="Phobius"/>
    </source>
</evidence>
<dbReference type="Proteomes" id="UP000479114">
    <property type="component" value="Chromosome"/>
</dbReference>
<keyword evidence="2" id="KW-1133">Transmembrane helix</keyword>
<dbReference type="RefSeq" id="WP_162638604.1">
    <property type="nucleotide sequence ID" value="NZ_CP048286.1"/>
</dbReference>
<protein>
    <submittedName>
        <fullName evidence="3">Helix-turn-helix domain-containing protein</fullName>
    </submittedName>
</protein>
<proteinExistence type="predicted"/>
<dbReference type="KEGG" id="prz:GZH47_03575"/>
<feature type="compositionally biased region" description="Low complexity" evidence="1">
    <location>
        <begin position="306"/>
        <end position="326"/>
    </location>
</feature>
<dbReference type="InterPro" id="IPR001387">
    <property type="entry name" value="Cro/C1-type_HTH"/>
</dbReference>
<dbReference type="Pfam" id="PF13413">
    <property type="entry name" value="HTH_25"/>
    <property type="match status" value="1"/>
</dbReference>
<name>A0A6C0NWA5_9BACL</name>
<dbReference type="GO" id="GO:0003677">
    <property type="term" value="F:DNA binding"/>
    <property type="evidence" value="ECO:0007669"/>
    <property type="project" value="InterPro"/>
</dbReference>
<feature type="transmembrane region" description="Helical" evidence="2">
    <location>
        <begin position="110"/>
        <end position="128"/>
    </location>
</feature>
<accession>A0A6C0NWA5</accession>
<dbReference type="Gene3D" id="1.10.260.40">
    <property type="entry name" value="lambda repressor-like DNA-binding domains"/>
    <property type="match status" value="1"/>
</dbReference>
<gene>
    <name evidence="3" type="ORF">GZH47_03575</name>
</gene>
<dbReference type="PANTHER" id="PTHR34475:SF1">
    <property type="entry name" value="CYTOSKELETON PROTEIN RODZ"/>
    <property type="match status" value="1"/>
</dbReference>
<dbReference type="PANTHER" id="PTHR34475">
    <property type="match status" value="1"/>
</dbReference>
<sequence length="326" mass="35667">MSDLGALLKKAREQRNLSLDDIQDLTKIRKRYLEAIEEGDYSVLPGSFYVRAFVKNYAESVGLDAEEVLRLYNKEIPSNVPEQVIEPVQRPRRRAQTQSSDRLSRWGFRALMWSFLLLIIVLVYIFAIKQPNKDNVDSADQTKMTDQTKPPATTPDKDTVKNGEGNTSSNGNASSTDTTTNQPPVDETPVQEPTPPPTPTTTLTLDRTSGTTDYYKVSPGGAHTIEMTATGRTWLGIYQKSRTGKMVLSVTLDLDKGPKSATYDADGPIFITFPHANAVEVTVDGVALDDGNKTGSHKFQLTPVEGTSNTGGTTDTNGTTDATTTQ</sequence>
<evidence type="ECO:0000256" key="1">
    <source>
        <dbReference type="SAM" id="MobiDB-lite"/>
    </source>
</evidence>
<feature type="compositionally biased region" description="Low complexity" evidence="1">
    <location>
        <begin position="162"/>
        <end position="191"/>
    </location>
</feature>
<evidence type="ECO:0000313" key="4">
    <source>
        <dbReference type="Proteomes" id="UP000479114"/>
    </source>
</evidence>
<keyword evidence="4" id="KW-1185">Reference proteome</keyword>
<organism evidence="3 4">
    <name type="scientific">Paenibacillus rhizovicinus</name>
    <dbReference type="NCBI Taxonomy" id="2704463"/>
    <lineage>
        <taxon>Bacteria</taxon>
        <taxon>Bacillati</taxon>
        <taxon>Bacillota</taxon>
        <taxon>Bacilli</taxon>
        <taxon>Bacillales</taxon>
        <taxon>Paenibacillaceae</taxon>
        <taxon>Paenibacillus</taxon>
    </lineage>
</organism>
<reference evidence="3 4" key="1">
    <citation type="submission" date="2020-02" db="EMBL/GenBank/DDBJ databases">
        <title>Paenibacillus sp. nov., isolated from rhizosphere soil of tomato.</title>
        <authorList>
            <person name="Weon H.-Y."/>
            <person name="Lee S.A."/>
        </authorList>
    </citation>
    <scope>NUCLEOTIDE SEQUENCE [LARGE SCALE GENOMIC DNA]</scope>
    <source>
        <strain evidence="3 4">14171R-81</strain>
    </source>
</reference>
<dbReference type="InterPro" id="IPR050400">
    <property type="entry name" value="Bact_Cytoskel_RodZ"/>
</dbReference>
<keyword evidence="2" id="KW-0812">Transmembrane</keyword>
<evidence type="ECO:0000313" key="3">
    <source>
        <dbReference type="EMBL" id="QHW30003.1"/>
    </source>
</evidence>
<dbReference type="CDD" id="cd00093">
    <property type="entry name" value="HTH_XRE"/>
    <property type="match status" value="1"/>
</dbReference>
<keyword evidence="2" id="KW-0472">Membrane</keyword>
<dbReference type="InterPro" id="IPR010982">
    <property type="entry name" value="Lambda_DNA-bd_dom_sf"/>
</dbReference>
<dbReference type="SUPFAM" id="SSF47413">
    <property type="entry name" value="lambda repressor-like DNA-binding domains"/>
    <property type="match status" value="1"/>
</dbReference>